<dbReference type="GO" id="GO:0036205">
    <property type="term" value="P:histone catabolic process"/>
    <property type="evidence" value="ECO:0007669"/>
    <property type="project" value="TreeGrafter"/>
</dbReference>
<feature type="region of interest" description="Disordered" evidence="6">
    <location>
        <begin position="1"/>
        <end position="130"/>
    </location>
</feature>
<dbReference type="GO" id="GO:0003682">
    <property type="term" value="F:chromatin binding"/>
    <property type="evidence" value="ECO:0007669"/>
    <property type="project" value="InterPro"/>
</dbReference>
<dbReference type="CDD" id="cd15497">
    <property type="entry name" value="PHD1_Snt2p_like"/>
    <property type="match status" value="1"/>
</dbReference>
<dbReference type="Proteomes" id="UP000481861">
    <property type="component" value="Unassembled WGS sequence"/>
</dbReference>
<feature type="compositionally biased region" description="Low complexity" evidence="6">
    <location>
        <begin position="228"/>
        <end position="241"/>
    </location>
</feature>
<dbReference type="InterPro" id="IPR029617">
    <property type="entry name" value="Snt2"/>
</dbReference>
<feature type="compositionally biased region" description="Low complexity" evidence="6">
    <location>
        <begin position="1489"/>
        <end position="1517"/>
    </location>
</feature>
<feature type="compositionally biased region" description="Pro residues" evidence="6">
    <location>
        <begin position="1640"/>
        <end position="1655"/>
    </location>
</feature>
<dbReference type="InterPro" id="IPR043151">
    <property type="entry name" value="BAH_sf"/>
</dbReference>
<dbReference type="FunFam" id="2.30.30.490:FF:000018">
    <property type="entry name" value="Lid2 complex component snt2"/>
    <property type="match status" value="1"/>
</dbReference>
<dbReference type="Pfam" id="PF01426">
    <property type="entry name" value="BAH"/>
    <property type="match status" value="1"/>
</dbReference>
<keyword evidence="4" id="KW-0539">Nucleus</keyword>
<dbReference type="PROSITE" id="PS51805">
    <property type="entry name" value="EPHD"/>
    <property type="match status" value="1"/>
</dbReference>
<dbReference type="Pfam" id="PF13832">
    <property type="entry name" value="zf-HC5HC2H_2"/>
    <property type="match status" value="1"/>
</dbReference>
<organism evidence="11 12">
    <name type="scientific">Massariosphaeria phaeospora</name>
    <dbReference type="NCBI Taxonomy" id="100035"/>
    <lineage>
        <taxon>Eukaryota</taxon>
        <taxon>Fungi</taxon>
        <taxon>Dikarya</taxon>
        <taxon>Ascomycota</taxon>
        <taxon>Pezizomycotina</taxon>
        <taxon>Dothideomycetes</taxon>
        <taxon>Pleosporomycetidae</taxon>
        <taxon>Pleosporales</taxon>
        <taxon>Pleosporales incertae sedis</taxon>
        <taxon>Massariosphaeria</taxon>
    </lineage>
</organism>
<protein>
    <submittedName>
        <fullName evidence="11">Uncharacterized protein</fullName>
    </submittedName>
</protein>
<evidence type="ECO:0000256" key="2">
    <source>
        <dbReference type="ARBA" id="ARBA00022771"/>
    </source>
</evidence>
<feature type="compositionally biased region" description="Gly residues" evidence="6">
    <location>
        <begin position="1"/>
        <end position="11"/>
    </location>
</feature>
<feature type="compositionally biased region" description="Polar residues" evidence="6">
    <location>
        <begin position="1740"/>
        <end position="1753"/>
    </location>
</feature>
<evidence type="ECO:0000259" key="7">
    <source>
        <dbReference type="PROSITE" id="PS50016"/>
    </source>
</evidence>
<dbReference type="InterPro" id="IPR001965">
    <property type="entry name" value="Znf_PHD"/>
</dbReference>
<reference evidence="11 12" key="1">
    <citation type="submission" date="2020-01" db="EMBL/GenBank/DDBJ databases">
        <authorList>
            <consortium name="DOE Joint Genome Institute"/>
            <person name="Haridas S."/>
            <person name="Albert R."/>
            <person name="Binder M."/>
            <person name="Bloem J."/>
            <person name="Labutti K."/>
            <person name="Salamov A."/>
            <person name="Andreopoulos B."/>
            <person name="Baker S.E."/>
            <person name="Barry K."/>
            <person name="Bills G."/>
            <person name="Bluhm B.H."/>
            <person name="Cannon C."/>
            <person name="Castanera R."/>
            <person name="Culley D.E."/>
            <person name="Daum C."/>
            <person name="Ezra D."/>
            <person name="Gonzalez J.B."/>
            <person name="Henrissat B."/>
            <person name="Kuo A."/>
            <person name="Liang C."/>
            <person name="Lipzen A."/>
            <person name="Lutzoni F."/>
            <person name="Magnuson J."/>
            <person name="Mondo S."/>
            <person name="Nolan M."/>
            <person name="Ohm R."/>
            <person name="Pangilinan J."/>
            <person name="Park H.-J.H."/>
            <person name="Ramirez L."/>
            <person name="Alfaro M."/>
            <person name="Sun H."/>
            <person name="Tritt A."/>
            <person name="Yoshinaga Y."/>
            <person name="Zwiers L.-H.L."/>
            <person name="Turgeon B.G."/>
            <person name="Goodwin S.B."/>
            <person name="Spatafora J.W."/>
            <person name="Crous P.W."/>
            <person name="Grigoriev I.V."/>
        </authorList>
    </citation>
    <scope>NUCLEOTIDE SEQUENCE [LARGE SCALE GENOMIC DNA]</scope>
    <source>
        <strain evidence="11 12">CBS 611.86</strain>
    </source>
</reference>
<feature type="region of interest" description="Disordered" evidence="6">
    <location>
        <begin position="1310"/>
        <end position="1362"/>
    </location>
</feature>
<feature type="compositionally biased region" description="Low complexity" evidence="6">
    <location>
        <begin position="93"/>
        <end position="102"/>
    </location>
</feature>
<dbReference type="SMART" id="SM00439">
    <property type="entry name" value="BAH"/>
    <property type="match status" value="1"/>
</dbReference>
<sequence length="1753" mass="192831">MVDVRNGGGEGSSFRAVNRPNAEAARSEDHAHDNSANPTTAVDDMPPSKAPSKASSTRTSTPAAVASDLRQPAPSANGTLSAAEPPAQSEPMTATTSSSSHASAKEPKETAAAPYGTRSRNRPGTSRINYAEDVELDFELQQAAMNGNGIISEPPSRGSVATESGLSSGVGGKKGSGAGQGNAPWGTSGPTPKDTPANVDIPGTSTFVAATTPINNPAPPPKRRKNAASHATNGNHAHAAAPSQVGARRAKDAMIAANSTRESNMMTFEKTGAFLQNGRLVADNGDVLSVDDQVFLVCEPPGEPYYLCRVMEFIHVNGDPKARIDTFRVNWFYRPRDVQRYNNDTRLVYATMHSDICPITSLRGRCTILHRTEIKDLDEYRKKKDCFWFNQVFDRFIHRWYDVIPTKSVINVPEKVKKALDERWKYICLETSRVKELTSAVKSCKRCVGFCATNDSVECAVCRNTYHMNCVRPPLLKKPSRGFAWACGPCSRAQEKKLEARRTPLVGGTEEGDDEEMVDEEEEEASGDTTAPSPNDSDIQMDLHPATQAEVALAKKWPMRYLGIHCRVEDALQYDDRAIYPRASSRLGPRHQANVNVWHGRPVELVKPAEIKKRYVKTASHKKDAKLSKETVAAIEADKIEKAKRPKWVMDEPPGYVKRGEDFPVKDSKCTAEPMFKLPPFGVPSGRGEDDAPTASQEQVETYMKRAKGLASHVGVEPWQTDFLDKCLSLFTKHGYDADVALKHVKKIDKRKDLKIPELTKEEEKKWNEGVAKYGSEIRSVRLHVSKNMLYGDAVRYYYMWKKTPKGRDIWGTYSNRKGRNKKVVESDSQTRLLDDIADDVDDSAFDSNKAVHRKRTFQCKFCTVRHSRQWRRAPGAVPGQTVAADGRSSKDKANGYVVALCQRCANLWRKYAVKWENTDEIAKKVAQGGGKAWKRRIDEELLREVYAAQSDTGVMNGIPDYVDPPPAIAQSVAEPPKKKQKTTAVAAVDSGASTPYVEPIVKKKEKEKPPPPPPKAPTPPPVPNPPRLKTIPCAVCRQTDGTRLECAACRMTVHKSCYGIEEVRQASKWFCDTCKNDKKESVSYNYECVLCPHKVTDFDPYEAPKVSHKKKTDRDREKERLEKELVDRAREDYRLKQEEKGRPIIPREPLKRTADNNWVHVYCAIWLPETKFSSANRLDMVEGIGAPSFRYDMVCKLCKSHSGACVPCLQCHANFHVGCAHSAGYTFGFDITPVKATRRDAVPTVTINGDTGSMTAAIWCKEHSPKTIVHKMDEIVEGTDMVALQLFAREFKQADLTLTGTARKANLVDQSTRLVPQASGPGPSRRTSTVANQTPTSARGRPSNVGLPVKDDEPPEVPVAKPERTCTKCKVDASPRWWKVEEPEQLPQTTSRAVDGPVVTNGVEPAVSAASDLTPHPDRPPLANGGDHTMPDAPPVESPEPQASLRVETDIASARPIAYMCQKCHWKKLNVPEEPEPREKSASVHPEPQQQQLPVRSPPLSSLPQSVPLPSTLGAPWHPPAPNMPPQHQPPPLPTWHGNGVPADLPIWRGNGAPPIMSSRDFPPGVLPPELGPSGPPRPAHHVPSSHALHNGMGHPPSAPLVHPPQFHSPYNPIHQGNGYPPYTGPPGHPQMTSAPLRGPYPPPHPPTSGPPPSLHLSNGQMMVNGMQSPRMPYSPTHPHGHHSSRSSESPYTGPPQIPQYSPFQHGSPATLNTRPSTPRDAIMRDAPPLMAPEARMNTGASASPSLRNLLH</sequence>
<feature type="compositionally biased region" description="Polar residues" evidence="6">
    <location>
        <begin position="1326"/>
        <end position="1338"/>
    </location>
</feature>
<dbReference type="CDD" id="cd15571">
    <property type="entry name" value="ePHD"/>
    <property type="match status" value="1"/>
</dbReference>
<dbReference type="PROSITE" id="PS51038">
    <property type="entry name" value="BAH"/>
    <property type="match status" value="1"/>
</dbReference>
<dbReference type="Gene3D" id="3.30.40.10">
    <property type="entry name" value="Zinc/RING finger domain, C3HC4 (zinc finger)"/>
    <property type="match status" value="3"/>
</dbReference>
<feature type="domain" description="ELM2" evidence="9">
    <location>
        <begin position="583"/>
        <end position="749"/>
    </location>
</feature>
<evidence type="ECO:0000313" key="11">
    <source>
        <dbReference type="EMBL" id="KAF2869428.1"/>
    </source>
</evidence>
<feature type="region of interest" description="Disordered" evidence="6">
    <location>
        <begin position="1613"/>
        <end position="1753"/>
    </location>
</feature>
<dbReference type="InterPro" id="IPR013083">
    <property type="entry name" value="Znf_RING/FYVE/PHD"/>
</dbReference>
<accession>A0A7C8I2W8</accession>
<dbReference type="InterPro" id="IPR000949">
    <property type="entry name" value="ELM2_dom"/>
</dbReference>
<feature type="compositionally biased region" description="Polar residues" evidence="6">
    <location>
        <begin position="1700"/>
        <end position="1718"/>
    </location>
</feature>
<dbReference type="SUPFAM" id="SSF57903">
    <property type="entry name" value="FYVE/PHD zinc finger"/>
    <property type="match status" value="2"/>
</dbReference>
<dbReference type="PROSITE" id="PS51156">
    <property type="entry name" value="ELM2"/>
    <property type="match status" value="1"/>
</dbReference>
<dbReference type="PANTHER" id="PTHR47672">
    <property type="entry name" value="E3 UBIQUITIN-PROTEIN LIGASE SNT2"/>
    <property type="match status" value="1"/>
</dbReference>
<feature type="region of interest" description="Disordered" evidence="6">
    <location>
        <begin position="501"/>
        <end position="538"/>
    </location>
</feature>
<evidence type="ECO:0000256" key="1">
    <source>
        <dbReference type="ARBA" id="ARBA00022723"/>
    </source>
</evidence>
<evidence type="ECO:0000256" key="3">
    <source>
        <dbReference type="ARBA" id="ARBA00022833"/>
    </source>
</evidence>
<evidence type="ECO:0000256" key="4">
    <source>
        <dbReference type="ARBA" id="ARBA00023242"/>
    </source>
</evidence>
<dbReference type="InterPro" id="IPR001025">
    <property type="entry name" value="BAH_dom"/>
</dbReference>
<feature type="compositionally biased region" description="Polar residues" evidence="6">
    <location>
        <begin position="529"/>
        <end position="538"/>
    </location>
</feature>
<feature type="compositionally biased region" description="Pro residues" evidence="6">
    <location>
        <begin position="1011"/>
        <end position="1027"/>
    </location>
</feature>
<feature type="compositionally biased region" description="Basic and acidic residues" evidence="6">
    <location>
        <begin position="1001"/>
        <end position="1010"/>
    </location>
</feature>
<feature type="compositionally biased region" description="Pro residues" evidence="6">
    <location>
        <begin position="1518"/>
        <end position="1535"/>
    </location>
</feature>
<dbReference type="SMART" id="SM00249">
    <property type="entry name" value="PHD"/>
    <property type="match status" value="3"/>
</dbReference>
<dbReference type="InterPro" id="IPR019787">
    <property type="entry name" value="Znf_PHD-finger"/>
</dbReference>
<evidence type="ECO:0000256" key="6">
    <source>
        <dbReference type="SAM" id="MobiDB-lite"/>
    </source>
</evidence>
<feature type="region of interest" description="Disordered" evidence="6">
    <location>
        <begin position="1473"/>
        <end position="1540"/>
    </location>
</feature>
<dbReference type="GO" id="GO:0048189">
    <property type="term" value="C:Lid2 complex"/>
    <property type="evidence" value="ECO:0007669"/>
    <property type="project" value="TreeGrafter"/>
</dbReference>
<dbReference type="Gene3D" id="2.30.30.490">
    <property type="match status" value="1"/>
</dbReference>
<feature type="compositionally biased region" description="Low complexity" evidence="6">
    <location>
        <begin position="50"/>
        <end position="67"/>
    </location>
</feature>
<comment type="caution">
    <text evidence="11">The sequence shown here is derived from an EMBL/GenBank/DDBJ whole genome shotgun (WGS) entry which is preliminary data.</text>
</comment>
<feature type="domain" description="PHD-type" evidence="10">
    <location>
        <begin position="1130"/>
        <end position="1265"/>
    </location>
</feature>
<feature type="domain" description="BAH" evidence="8">
    <location>
        <begin position="286"/>
        <end position="404"/>
    </location>
</feature>
<gene>
    <name evidence="11" type="ORF">BDV95DRAFT_99322</name>
</gene>
<dbReference type="PROSITE" id="PS50016">
    <property type="entry name" value="ZF_PHD_2"/>
    <property type="match status" value="1"/>
</dbReference>
<dbReference type="Pfam" id="PF13831">
    <property type="entry name" value="PHD_2"/>
    <property type="match status" value="1"/>
</dbReference>
<keyword evidence="12" id="KW-1185">Reference proteome</keyword>
<evidence type="ECO:0000259" key="10">
    <source>
        <dbReference type="PROSITE" id="PS51805"/>
    </source>
</evidence>
<dbReference type="OrthoDB" id="336088at2759"/>
<evidence type="ECO:0000259" key="8">
    <source>
        <dbReference type="PROSITE" id="PS51038"/>
    </source>
</evidence>
<name>A0A7C8I2W8_9PLEO</name>
<evidence type="ECO:0000313" key="12">
    <source>
        <dbReference type="Proteomes" id="UP000481861"/>
    </source>
</evidence>
<dbReference type="InterPro" id="IPR034732">
    <property type="entry name" value="EPHD"/>
</dbReference>
<dbReference type="GO" id="GO:0004842">
    <property type="term" value="F:ubiquitin-protein transferase activity"/>
    <property type="evidence" value="ECO:0007669"/>
    <property type="project" value="TreeGrafter"/>
</dbReference>
<feature type="region of interest" description="Disordered" evidence="6">
    <location>
        <begin position="148"/>
        <end position="249"/>
    </location>
</feature>
<keyword evidence="1" id="KW-0479">Metal-binding</keyword>
<dbReference type="PANTHER" id="PTHR47672:SF1">
    <property type="entry name" value="E3 UBIQUITIN-PROTEIN LIGASE SNT2"/>
    <property type="match status" value="1"/>
</dbReference>
<dbReference type="EMBL" id="JAADJZ010000016">
    <property type="protein sequence ID" value="KAF2869428.1"/>
    <property type="molecule type" value="Genomic_DNA"/>
</dbReference>
<dbReference type="Pfam" id="PF00628">
    <property type="entry name" value="PHD"/>
    <property type="match status" value="1"/>
</dbReference>
<feature type="compositionally biased region" description="Acidic residues" evidence="6">
    <location>
        <begin position="510"/>
        <end position="526"/>
    </location>
</feature>
<feature type="region of interest" description="Disordered" evidence="6">
    <location>
        <begin position="997"/>
        <end position="1028"/>
    </location>
</feature>
<keyword evidence="2 5" id="KW-0863">Zinc-finger</keyword>
<evidence type="ECO:0000256" key="5">
    <source>
        <dbReference type="PROSITE-ProRule" id="PRU00146"/>
    </source>
</evidence>
<evidence type="ECO:0000259" key="9">
    <source>
        <dbReference type="PROSITE" id="PS51156"/>
    </source>
</evidence>
<keyword evidence="3" id="KW-0862">Zinc</keyword>
<feature type="compositionally biased region" description="Gly residues" evidence="6">
    <location>
        <begin position="168"/>
        <end position="180"/>
    </location>
</feature>
<proteinExistence type="predicted"/>
<feature type="compositionally biased region" description="Polar residues" evidence="6">
    <location>
        <begin position="1660"/>
        <end position="1669"/>
    </location>
</feature>
<feature type="domain" description="PHD-type" evidence="7">
    <location>
        <begin position="1031"/>
        <end position="1078"/>
    </location>
</feature>
<feature type="region of interest" description="Disordered" evidence="6">
    <location>
        <begin position="1409"/>
        <end position="1444"/>
    </location>
</feature>
<dbReference type="GO" id="GO:0008270">
    <property type="term" value="F:zinc ion binding"/>
    <property type="evidence" value="ECO:0007669"/>
    <property type="project" value="UniProtKB-KW"/>
</dbReference>
<dbReference type="InterPro" id="IPR011011">
    <property type="entry name" value="Znf_FYVE_PHD"/>
</dbReference>